<keyword evidence="1" id="KW-1133">Transmembrane helix</keyword>
<evidence type="ECO:0000256" key="1">
    <source>
        <dbReference type="SAM" id="Phobius"/>
    </source>
</evidence>
<sequence>MSDGLATFGWVLLGIAVILLLLGIVAAFEGSGDGFGDALMWAFFLALGGVVLLCCGGHLGILEG</sequence>
<protein>
    <recommendedName>
        <fullName evidence="4">DUF1328 domain-containing protein</fullName>
    </recommendedName>
</protein>
<dbReference type="EMBL" id="LT607410">
    <property type="protein sequence ID" value="SCF35496.1"/>
    <property type="molecule type" value="Genomic_DNA"/>
</dbReference>
<evidence type="ECO:0000313" key="3">
    <source>
        <dbReference type="Proteomes" id="UP000198228"/>
    </source>
</evidence>
<proteinExistence type="predicted"/>
<dbReference type="RefSeq" id="WP_088963129.1">
    <property type="nucleotide sequence ID" value="NZ_LT607410.1"/>
</dbReference>
<dbReference type="AlphaFoldDB" id="A0A1C4ZRR7"/>
<name>A0A1C4ZRR7_9ACTN</name>
<accession>A0A1C4ZRR7</accession>
<feature type="transmembrane region" description="Helical" evidence="1">
    <location>
        <begin position="7"/>
        <end position="28"/>
    </location>
</feature>
<reference evidence="2 3" key="1">
    <citation type="submission" date="2016-06" db="EMBL/GenBank/DDBJ databases">
        <authorList>
            <person name="Kjaerup R.B."/>
            <person name="Dalgaard T.S."/>
            <person name="Juul-Madsen H.R."/>
        </authorList>
    </citation>
    <scope>NUCLEOTIDE SEQUENCE [LARGE SCALE GENOMIC DNA]</scope>
    <source>
        <strain evidence="2 3">DSM 43821</strain>
    </source>
</reference>
<evidence type="ECO:0000313" key="2">
    <source>
        <dbReference type="EMBL" id="SCF35496.1"/>
    </source>
</evidence>
<organism evidence="2 3">
    <name type="scientific">Micromonospora purpureochromogenes</name>
    <dbReference type="NCBI Taxonomy" id="47872"/>
    <lineage>
        <taxon>Bacteria</taxon>
        <taxon>Bacillati</taxon>
        <taxon>Actinomycetota</taxon>
        <taxon>Actinomycetes</taxon>
        <taxon>Micromonosporales</taxon>
        <taxon>Micromonosporaceae</taxon>
        <taxon>Micromonospora</taxon>
    </lineage>
</organism>
<evidence type="ECO:0008006" key="4">
    <source>
        <dbReference type="Google" id="ProtNLM"/>
    </source>
</evidence>
<feature type="transmembrane region" description="Helical" evidence="1">
    <location>
        <begin position="40"/>
        <end position="62"/>
    </location>
</feature>
<keyword evidence="1" id="KW-0472">Membrane</keyword>
<dbReference type="Proteomes" id="UP000198228">
    <property type="component" value="Chromosome I"/>
</dbReference>
<keyword evidence="1" id="KW-0812">Transmembrane</keyword>
<gene>
    <name evidence="2" type="ORF">GA0074696_4775</name>
</gene>